<evidence type="ECO:0000313" key="3">
    <source>
        <dbReference type="Proteomes" id="UP000289340"/>
    </source>
</evidence>
<dbReference type="InterPro" id="IPR000073">
    <property type="entry name" value="AB_hydrolase_1"/>
</dbReference>
<dbReference type="Pfam" id="PF12697">
    <property type="entry name" value="Abhydrolase_6"/>
    <property type="match status" value="1"/>
</dbReference>
<keyword evidence="3" id="KW-1185">Reference proteome</keyword>
<gene>
    <name evidence="2" type="ORF">D0Y65_054786</name>
</gene>
<dbReference type="AlphaFoldDB" id="A0A445F8H8"/>
<dbReference type="EMBL" id="QZWG01000020">
    <property type="protein sequence ID" value="RZB45100.1"/>
    <property type="molecule type" value="Genomic_DNA"/>
</dbReference>
<dbReference type="Gene3D" id="3.40.50.1820">
    <property type="entry name" value="alpha/beta hydrolase"/>
    <property type="match status" value="2"/>
</dbReference>
<protein>
    <submittedName>
        <fullName evidence="2">Pheophytinase, chloroplastic isoform C</fullName>
    </submittedName>
</protein>
<accession>A0A445F8H8</accession>
<dbReference type="InterPro" id="IPR029058">
    <property type="entry name" value="AB_hydrolase_fold"/>
</dbReference>
<dbReference type="FunFam" id="3.40.50.1820:FF:000174">
    <property type="entry name" value="Predicted protein"/>
    <property type="match status" value="1"/>
</dbReference>
<organism evidence="2 3">
    <name type="scientific">Glycine soja</name>
    <name type="common">Wild soybean</name>
    <dbReference type="NCBI Taxonomy" id="3848"/>
    <lineage>
        <taxon>Eukaryota</taxon>
        <taxon>Viridiplantae</taxon>
        <taxon>Streptophyta</taxon>
        <taxon>Embryophyta</taxon>
        <taxon>Tracheophyta</taxon>
        <taxon>Spermatophyta</taxon>
        <taxon>Magnoliopsida</taxon>
        <taxon>eudicotyledons</taxon>
        <taxon>Gunneridae</taxon>
        <taxon>Pentapetalae</taxon>
        <taxon>rosids</taxon>
        <taxon>fabids</taxon>
        <taxon>Fabales</taxon>
        <taxon>Fabaceae</taxon>
        <taxon>Papilionoideae</taxon>
        <taxon>50 kb inversion clade</taxon>
        <taxon>NPAAA clade</taxon>
        <taxon>indigoferoid/millettioid clade</taxon>
        <taxon>Phaseoleae</taxon>
        <taxon>Glycine</taxon>
        <taxon>Glycine subgen. Soja</taxon>
    </lineage>
</organism>
<dbReference type="GO" id="GO:0047746">
    <property type="term" value="F:chlorophyllase activity"/>
    <property type="evidence" value="ECO:0007669"/>
    <property type="project" value="TreeGrafter"/>
</dbReference>
<proteinExistence type="predicted"/>
<dbReference type="PRINTS" id="PR00111">
    <property type="entry name" value="ABHYDROLASE"/>
</dbReference>
<feature type="domain" description="AB hydrolase-1" evidence="1">
    <location>
        <begin position="126"/>
        <end position="384"/>
    </location>
</feature>
<name>A0A445F8H8_GLYSO</name>
<evidence type="ECO:0000313" key="2">
    <source>
        <dbReference type="EMBL" id="RZB45100.1"/>
    </source>
</evidence>
<dbReference type="PANTHER" id="PTHR46438">
    <property type="entry name" value="ALPHA/BETA-HYDROLASES SUPERFAMILY PROTEIN"/>
    <property type="match status" value="1"/>
</dbReference>
<comment type="caution">
    <text evidence="2">The sequence shown here is derived from an EMBL/GenBank/DDBJ whole genome shotgun (WGS) entry which is preliminary data.</text>
</comment>
<evidence type="ECO:0000259" key="1">
    <source>
        <dbReference type="Pfam" id="PF12697"/>
    </source>
</evidence>
<dbReference type="GO" id="GO:0009507">
    <property type="term" value="C:chloroplast"/>
    <property type="evidence" value="ECO:0007669"/>
    <property type="project" value="TreeGrafter"/>
</dbReference>
<sequence length="398" mass="44131">MEVTSAVHLHSVGFLHLQTHVERLNGRAFFLSTRPRKVKVHLPCHHHHHLNHLSNTNGIGACSDRTSVILNSTSVTSTTSSAAGSLSEVEKIKQKCLTWQWKGQYSINYFVSSDSPQQLHGSHPPLLLVHGFGASIPHWRRNISTLAQNYTVYAIDLLGFGASDKPPGFQYTMETWAQETLLEALLVSLLPQRVCIRNFFFALSVNYSLQPDSSQTLVRGIVLLNCAGGMNNKAIVDDWRIKLLLPLLWLIDFLLKQKGIASAIFGRVKQRENLRNVLSSVYGNKESVDEELVEIIREPANAPGALDAFVSIVTGPPGPNPVLLMPKISLPVLLLWGDNDPFTPIDGPVGKYFSSLPSQKENVKLFLLEGVGHCPHDDRPDLVHEKLLPWLASISNSE</sequence>
<reference evidence="2 3" key="1">
    <citation type="submission" date="2018-09" db="EMBL/GenBank/DDBJ databases">
        <title>A high-quality reference genome of wild soybean provides a powerful tool to mine soybean genomes.</title>
        <authorList>
            <person name="Xie M."/>
            <person name="Chung C.Y.L."/>
            <person name="Li M.-W."/>
            <person name="Wong F.-L."/>
            <person name="Chan T.-F."/>
            <person name="Lam H.-M."/>
        </authorList>
    </citation>
    <scope>NUCLEOTIDE SEQUENCE [LARGE SCALE GENOMIC DNA]</scope>
    <source>
        <strain evidence="3">cv. W05</strain>
        <tissue evidence="2">Hypocotyl of etiolated seedlings</tissue>
    </source>
</reference>
<dbReference type="Proteomes" id="UP000289340">
    <property type="component" value="Chromosome 20"/>
</dbReference>
<dbReference type="GO" id="GO:0015994">
    <property type="term" value="P:chlorophyll metabolic process"/>
    <property type="evidence" value="ECO:0007669"/>
    <property type="project" value="TreeGrafter"/>
</dbReference>
<dbReference type="SUPFAM" id="SSF53474">
    <property type="entry name" value="alpha/beta-Hydrolases"/>
    <property type="match status" value="1"/>
</dbReference>
<dbReference type="PANTHER" id="PTHR46438:SF7">
    <property type="entry name" value="ALPHA_BETA-HYDROLASES SUPERFAMILY PROTEIN"/>
    <property type="match status" value="1"/>
</dbReference>